<dbReference type="AlphaFoldDB" id="A0AAW9DLF2"/>
<proteinExistence type="predicted"/>
<dbReference type="Proteomes" id="UP001279553">
    <property type="component" value="Unassembled WGS sequence"/>
</dbReference>
<evidence type="ECO:0000313" key="3">
    <source>
        <dbReference type="Proteomes" id="UP001279553"/>
    </source>
</evidence>
<protein>
    <submittedName>
        <fullName evidence="1">Uncharacterized protein</fullName>
    </submittedName>
</protein>
<dbReference type="EMBL" id="JAWXYB010000008">
    <property type="protein sequence ID" value="MDX5929535.1"/>
    <property type="molecule type" value="Genomic_DNA"/>
</dbReference>
<keyword evidence="3" id="KW-1185">Reference proteome</keyword>
<gene>
    <name evidence="1" type="ORF">SIL87_01980</name>
    <name evidence="2" type="ORF">SIL87_19790</name>
</gene>
<reference evidence="1 3" key="1">
    <citation type="submission" date="2023-11" db="EMBL/GenBank/DDBJ databases">
        <title>MicrobeMod: A computational toolkit for identifying prokaryotic methylation and restriction-modification with nanopore sequencing.</title>
        <authorList>
            <person name="Crits-Christoph A."/>
            <person name="Kang S.C."/>
            <person name="Lee H."/>
            <person name="Ostrov N."/>
        </authorList>
    </citation>
    <scope>NUCLEOTIDE SEQUENCE [LARGE SCALE GENOMIC DNA]</scope>
    <source>
        <strain evidence="1 3">DSMZ 700</strain>
    </source>
</reference>
<evidence type="ECO:0000313" key="1">
    <source>
        <dbReference type="EMBL" id="MDX5929535.1"/>
    </source>
</evidence>
<dbReference type="EMBL" id="JAWXYB010000018">
    <property type="protein sequence ID" value="MDX5932999.1"/>
    <property type="molecule type" value="Genomic_DNA"/>
</dbReference>
<comment type="caution">
    <text evidence="1">The sequence shown here is derived from an EMBL/GenBank/DDBJ whole genome shotgun (WGS) entry which is preliminary data.</text>
</comment>
<dbReference type="RefSeq" id="WP_319615851.1">
    <property type="nucleotide sequence ID" value="NZ_JAWXYB010000018.1"/>
</dbReference>
<name>A0AAW9DLF2_ACIAO</name>
<organism evidence="1 3">
    <name type="scientific">Acidiphilium acidophilum</name>
    <name type="common">Thiobacillus acidophilus</name>
    <dbReference type="NCBI Taxonomy" id="76588"/>
    <lineage>
        <taxon>Bacteria</taxon>
        <taxon>Pseudomonadati</taxon>
        <taxon>Pseudomonadota</taxon>
        <taxon>Alphaproteobacteria</taxon>
        <taxon>Acetobacterales</taxon>
        <taxon>Acidocellaceae</taxon>
        <taxon>Acidiphilium</taxon>
    </lineage>
</organism>
<sequence length="71" mass="7935">MAERLTQTWGTTARFALKLRRMKDATACRASCRPGGRRDIAIKQEQLFMKLGISQHCLIQGAPSFELKLAG</sequence>
<evidence type="ECO:0000313" key="2">
    <source>
        <dbReference type="EMBL" id="MDX5932999.1"/>
    </source>
</evidence>
<accession>A0AAW9DLF2</accession>